<dbReference type="AlphaFoldDB" id="A0A973A9X3"/>
<feature type="domain" description="Serine aminopeptidase S33" evidence="2">
    <location>
        <begin position="100"/>
        <end position="302"/>
    </location>
</feature>
<dbReference type="Pfam" id="PF12146">
    <property type="entry name" value="Hydrolase_4"/>
    <property type="match status" value="1"/>
</dbReference>
<evidence type="ECO:0000313" key="3">
    <source>
        <dbReference type="EMBL" id="NQV65191.1"/>
    </source>
</evidence>
<evidence type="ECO:0000259" key="2">
    <source>
        <dbReference type="Pfam" id="PF12146"/>
    </source>
</evidence>
<keyword evidence="1" id="KW-0472">Membrane</keyword>
<organism evidence="3 4">
    <name type="scientific">SAR86 cluster bacterium</name>
    <dbReference type="NCBI Taxonomy" id="2030880"/>
    <lineage>
        <taxon>Bacteria</taxon>
        <taxon>Pseudomonadati</taxon>
        <taxon>Pseudomonadota</taxon>
        <taxon>Gammaproteobacteria</taxon>
        <taxon>SAR86 cluster</taxon>
    </lineage>
</organism>
<dbReference type="EMBL" id="JABMOJ010000280">
    <property type="protein sequence ID" value="NQV65191.1"/>
    <property type="molecule type" value="Genomic_DNA"/>
</dbReference>
<dbReference type="InterPro" id="IPR029058">
    <property type="entry name" value="AB_hydrolase_fold"/>
</dbReference>
<dbReference type="Proteomes" id="UP000754644">
    <property type="component" value="Unassembled WGS sequence"/>
</dbReference>
<comment type="caution">
    <text evidence="3">The sequence shown here is derived from an EMBL/GenBank/DDBJ whole genome shotgun (WGS) entry which is preliminary data.</text>
</comment>
<evidence type="ECO:0000256" key="1">
    <source>
        <dbReference type="SAM" id="Phobius"/>
    </source>
</evidence>
<protein>
    <recommendedName>
        <fullName evidence="2">Serine aminopeptidase S33 domain-containing protein</fullName>
    </recommendedName>
</protein>
<keyword evidence="1" id="KW-0812">Transmembrane</keyword>
<dbReference type="Gene3D" id="3.40.50.1820">
    <property type="entry name" value="alpha/beta hydrolase"/>
    <property type="match status" value="1"/>
</dbReference>
<proteinExistence type="predicted"/>
<gene>
    <name evidence="3" type="ORF">HQ497_07490</name>
</gene>
<sequence>MLGLRWIVFAAATPYHQRMEIFYTLAAVLLTLLLCFILGPRPRLDARAPAVRVPPDLMGIDLENWLIGSEARVANIIDGAEARILWNDPLTPAKTPLCFLYIHGFSASRQETAPVTERLAALYGANIFDARLEGHGVGQHGMLNEAEGWLQSMVDAWEIATRLGDRVVIIATSTGAPLSVWLASQPGVADKVQAILLMAPNFKIRNPMGFLLTWPWAPHWVPLVLGKFHEWEPETEAHGRFWTSRYSTLALIEMQKMVDWANRQNLGRFKIPLAMMYLRNDTTIDPAAAVKALHHWGSDNKKTIPVTLDGEAASHVFTGHLSGPHRTDWTIDEFQQFLETTFA</sequence>
<accession>A0A973A9X3</accession>
<reference evidence="3" key="1">
    <citation type="submission" date="2020-05" db="EMBL/GenBank/DDBJ databases">
        <title>Sulfur intermediates as new biogeochemical hubs in an aquatic model microbial ecosystem.</title>
        <authorList>
            <person name="Vigneron A."/>
        </authorList>
    </citation>
    <scope>NUCLEOTIDE SEQUENCE</scope>
    <source>
        <strain evidence="3">Bin.250</strain>
    </source>
</reference>
<name>A0A973A9X3_9GAMM</name>
<dbReference type="SUPFAM" id="SSF53474">
    <property type="entry name" value="alpha/beta-Hydrolases"/>
    <property type="match status" value="1"/>
</dbReference>
<evidence type="ECO:0000313" key="4">
    <source>
        <dbReference type="Proteomes" id="UP000754644"/>
    </source>
</evidence>
<feature type="transmembrane region" description="Helical" evidence="1">
    <location>
        <begin position="21"/>
        <end position="39"/>
    </location>
</feature>
<dbReference type="InterPro" id="IPR022742">
    <property type="entry name" value="Hydrolase_4"/>
</dbReference>
<keyword evidence="1" id="KW-1133">Transmembrane helix</keyword>